<name>A0A1R1XKS1_9FUNG</name>
<proteinExistence type="predicted"/>
<accession>A0A1R1XKS1</accession>
<dbReference type="EMBL" id="LSSN01002745">
    <property type="protein sequence ID" value="OMJ15206.1"/>
    <property type="molecule type" value="Genomic_DNA"/>
</dbReference>
<comment type="caution">
    <text evidence="1">The sequence shown here is derived from an EMBL/GenBank/DDBJ whole genome shotgun (WGS) entry which is preliminary data.</text>
</comment>
<dbReference type="Proteomes" id="UP000187283">
    <property type="component" value="Unassembled WGS sequence"/>
</dbReference>
<evidence type="ECO:0000313" key="2">
    <source>
        <dbReference type="Proteomes" id="UP000187283"/>
    </source>
</evidence>
<organism evidence="1 2">
    <name type="scientific">Smittium culicis</name>
    <dbReference type="NCBI Taxonomy" id="133412"/>
    <lineage>
        <taxon>Eukaryota</taxon>
        <taxon>Fungi</taxon>
        <taxon>Fungi incertae sedis</taxon>
        <taxon>Zoopagomycota</taxon>
        <taxon>Kickxellomycotina</taxon>
        <taxon>Harpellomycetes</taxon>
        <taxon>Harpellales</taxon>
        <taxon>Legeriomycetaceae</taxon>
        <taxon>Smittium</taxon>
    </lineage>
</organism>
<keyword evidence="2" id="KW-1185">Reference proteome</keyword>
<protein>
    <submittedName>
        <fullName evidence="1">Uncharacterized protein</fullName>
    </submittedName>
</protein>
<reference evidence="1 2" key="1">
    <citation type="submission" date="2017-01" db="EMBL/GenBank/DDBJ databases">
        <authorList>
            <person name="Mah S.A."/>
            <person name="Swanson W.J."/>
            <person name="Moy G.W."/>
            <person name="Vacquier V.D."/>
        </authorList>
    </citation>
    <scope>NUCLEOTIDE SEQUENCE [LARGE SCALE GENOMIC DNA]</scope>
    <source>
        <strain evidence="1 2">GSMNP</strain>
    </source>
</reference>
<dbReference type="AlphaFoldDB" id="A0A1R1XKS1"/>
<evidence type="ECO:0000313" key="1">
    <source>
        <dbReference type="EMBL" id="OMJ15206.1"/>
    </source>
</evidence>
<sequence>MDQNITLNKQNDPERKFYQNDEFSISNLLKTNQPGGKTILSLINSGSADKIERTDVIEKKENSQYVSYYDLFLLNSDSSEEKSIKTLNYFQKKKENLTEIF</sequence>
<gene>
    <name evidence="1" type="ORF">AYI70_g7419</name>
</gene>